<dbReference type="PROSITE" id="PS50157">
    <property type="entry name" value="ZINC_FINGER_C2H2_2"/>
    <property type="match status" value="2"/>
</dbReference>
<dbReference type="VEuPathDB" id="VectorBase:ISCP_010350"/>
<keyword evidence="6" id="KW-1185">Reference proteome</keyword>
<dbReference type="EMBL" id="ABJB011021070">
    <property type="status" value="NOT_ANNOTATED_CDS"/>
    <property type="molecule type" value="Genomic_DNA"/>
</dbReference>
<proteinExistence type="predicted"/>
<dbReference type="PROSITE" id="PS00028">
    <property type="entry name" value="ZINC_FINGER_C2H2_1"/>
    <property type="match status" value="3"/>
</dbReference>
<keyword evidence="1" id="KW-0479">Metal-binding</keyword>
<name>B7Q9Z9_IXOSC</name>
<evidence type="ECO:0000259" key="3">
    <source>
        <dbReference type="PROSITE" id="PS50157"/>
    </source>
</evidence>
<dbReference type="HOGENOM" id="CLU_412940_0_0_1"/>
<dbReference type="InterPro" id="IPR013087">
    <property type="entry name" value="Znf_C2H2_type"/>
</dbReference>
<protein>
    <recommendedName>
        <fullName evidence="3">C2H2-type domain-containing protein</fullName>
    </recommendedName>
</protein>
<feature type="region of interest" description="Disordered" evidence="2">
    <location>
        <begin position="122"/>
        <end position="158"/>
    </location>
</feature>
<dbReference type="PaxDb" id="6945-B7Q9Z9"/>
<dbReference type="EMBL" id="DS891986">
    <property type="protein sequence ID" value="EEC15671.1"/>
    <property type="molecule type" value="Genomic_DNA"/>
</dbReference>
<evidence type="ECO:0000313" key="5">
    <source>
        <dbReference type="EnsemblMetazoa" id="ISCW013181-PA"/>
    </source>
</evidence>
<gene>
    <name evidence="4" type="ORF">IscW_ISCW013181</name>
</gene>
<dbReference type="AlphaFoldDB" id="B7Q9Z9"/>
<dbReference type="OrthoDB" id="6506336at2759"/>
<organism evidence="4">
    <name type="scientific">Ixodes scapularis</name>
    <name type="common">Black-legged tick</name>
    <name type="synonym">Deer tick</name>
    <dbReference type="NCBI Taxonomy" id="6945"/>
    <lineage>
        <taxon>Eukaryota</taxon>
        <taxon>Metazoa</taxon>
        <taxon>Ecdysozoa</taxon>
        <taxon>Arthropoda</taxon>
        <taxon>Chelicerata</taxon>
        <taxon>Arachnida</taxon>
        <taxon>Acari</taxon>
        <taxon>Parasitiformes</taxon>
        <taxon>Ixodida</taxon>
        <taxon>Ixodoidea</taxon>
        <taxon>Ixodidae</taxon>
        <taxon>Ixodinae</taxon>
        <taxon>Ixodes</taxon>
    </lineage>
</organism>
<reference evidence="5" key="2">
    <citation type="submission" date="2020-05" db="UniProtKB">
        <authorList>
            <consortium name="EnsemblMetazoa"/>
        </authorList>
    </citation>
    <scope>IDENTIFICATION</scope>
    <source>
        <strain evidence="5">wikel</strain>
    </source>
</reference>
<keyword evidence="1" id="KW-0862">Zinc</keyword>
<dbReference type="EnsemblMetazoa" id="ISCW013181-RA">
    <property type="protein sequence ID" value="ISCW013181-PA"/>
    <property type="gene ID" value="ISCW013181"/>
</dbReference>
<feature type="domain" description="C2H2-type" evidence="3">
    <location>
        <begin position="32"/>
        <end position="62"/>
    </location>
</feature>
<keyword evidence="1" id="KW-0863">Zinc-finger</keyword>
<dbReference type="Proteomes" id="UP000001555">
    <property type="component" value="Unassembled WGS sequence"/>
</dbReference>
<evidence type="ECO:0000313" key="6">
    <source>
        <dbReference type="Proteomes" id="UP000001555"/>
    </source>
</evidence>
<dbReference type="SMART" id="SM00355">
    <property type="entry name" value="ZnF_C2H2"/>
    <property type="match status" value="4"/>
</dbReference>
<accession>B7Q9Z9</accession>
<dbReference type="VEuPathDB" id="VectorBase:ISCI013181"/>
<evidence type="ECO:0000313" key="4">
    <source>
        <dbReference type="EMBL" id="EEC15671.1"/>
    </source>
</evidence>
<dbReference type="InParanoid" id="B7Q9Z9"/>
<dbReference type="PANTHER" id="PTHR31912:SF35">
    <property type="entry name" value="C2H2-TYPE DOMAIN-CONTAINING PROTEIN"/>
    <property type="match status" value="1"/>
</dbReference>
<sequence>MYSCHVCKLRQKNLYHYERHYRLHSTSHNLSLPCLKEWCSRSFRSFNALRVHTSKCHSGQKSHHDGREYVCPHAFCSQKVWSRLEMTKHIKGHISSGLKTSCFMENCRRQFQNSNTFSAHMSRCHSHQAKPPSSYSQHDYDSDGAQPRTDMENSESLSFAHSAEQANTSCEGPGEASLETTHLALFFMKLEAMHLVPASVVQSIANEMYFLDSVAKDSKVSGICRVVECFDVSAEVCHAVVAELKAEQSPLCPDSGVLRSMHSRSQFYKNNFAVIDPVEVKCAHARSFHYVPVKETLEAFLSDISVQKLLSRTNDLEPGFLQDITDGKLYGESNFFIAGENTIQLLLFQDAFEVANPLGSARKKHKILGMYYTIANMPPFAQTKVHAMQLVMLCYDSTLQKVGHDVVMKSLVSDLADLEKDGVTVNGVRYNCGLLSCLGDNLGSHGIGGFVESFSRSKYFCRFCEVTRDAFMADFRSMGPRRTAESYEKCLKRIKEEGLDSCLGVKFDSSLNSLLSFHATSGLPPCIAHDLYEGVVPYDLSLILRRLAIEKKWFSIEELNSRIANMKLKGHDSKNRPCKVSCEGNCRGEAVETFYLVRFLPVLLFDKVRDVQDEAWQLYLILKDIVTLLASSQLHLLDFSPLHIYACGTRNVVSLKHDVEYTPYL</sequence>
<evidence type="ECO:0000256" key="1">
    <source>
        <dbReference type="PROSITE-ProRule" id="PRU00042"/>
    </source>
</evidence>
<feature type="domain" description="C2H2-type" evidence="3">
    <location>
        <begin position="100"/>
        <end position="132"/>
    </location>
</feature>
<reference evidence="4 6" key="1">
    <citation type="submission" date="2008-03" db="EMBL/GenBank/DDBJ databases">
        <title>Annotation of Ixodes scapularis.</title>
        <authorList>
            <consortium name="Ixodes scapularis Genome Project Consortium"/>
            <person name="Caler E."/>
            <person name="Hannick L.I."/>
            <person name="Bidwell S."/>
            <person name="Joardar V."/>
            <person name="Thiagarajan M."/>
            <person name="Amedeo P."/>
            <person name="Galinsky K.J."/>
            <person name="Schobel S."/>
            <person name="Inman J."/>
            <person name="Hostetler J."/>
            <person name="Miller J."/>
            <person name="Hammond M."/>
            <person name="Megy K."/>
            <person name="Lawson D."/>
            <person name="Kodira C."/>
            <person name="Sutton G."/>
            <person name="Meyer J."/>
            <person name="Hill C.A."/>
            <person name="Birren B."/>
            <person name="Nene V."/>
            <person name="Collins F."/>
            <person name="Alarcon-Chaidez F."/>
            <person name="Wikel S."/>
            <person name="Strausberg R."/>
        </authorList>
    </citation>
    <scope>NUCLEOTIDE SEQUENCE [LARGE SCALE GENOMIC DNA]</scope>
    <source>
        <strain evidence="6">Wikel</strain>
        <strain evidence="4">Wikel colony</strain>
    </source>
</reference>
<dbReference type="GO" id="GO:0008270">
    <property type="term" value="F:zinc ion binding"/>
    <property type="evidence" value="ECO:0007669"/>
    <property type="project" value="UniProtKB-KW"/>
</dbReference>
<dbReference type="PANTHER" id="PTHR31912">
    <property type="entry name" value="IP13529P"/>
    <property type="match status" value="1"/>
</dbReference>
<dbReference type="VEuPathDB" id="VectorBase:ISCW013181"/>
<evidence type="ECO:0000256" key="2">
    <source>
        <dbReference type="SAM" id="MobiDB-lite"/>
    </source>
</evidence>